<evidence type="ECO:0000313" key="8">
    <source>
        <dbReference type="Proteomes" id="UP000187013"/>
    </source>
</evidence>
<keyword evidence="3" id="KW-0805">Transcription regulation</keyword>
<feature type="region of interest" description="Disordered" evidence="6">
    <location>
        <begin position="154"/>
        <end position="259"/>
    </location>
</feature>
<gene>
    <name evidence="7" type="ORF">ZYGR_0AZ01950</name>
</gene>
<evidence type="ECO:0008006" key="9">
    <source>
        <dbReference type="Google" id="ProtNLM"/>
    </source>
</evidence>
<dbReference type="EMBL" id="BDGX01000052">
    <property type="protein sequence ID" value="GAV56023.1"/>
    <property type="molecule type" value="Genomic_DNA"/>
</dbReference>
<evidence type="ECO:0000256" key="3">
    <source>
        <dbReference type="ARBA" id="ARBA00023015"/>
    </source>
</evidence>
<evidence type="ECO:0000256" key="6">
    <source>
        <dbReference type="SAM" id="MobiDB-lite"/>
    </source>
</evidence>
<dbReference type="AlphaFoldDB" id="A0A1Q3AKH2"/>
<feature type="compositionally biased region" description="Polar residues" evidence="6">
    <location>
        <begin position="158"/>
        <end position="169"/>
    </location>
</feature>
<dbReference type="Proteomes" id="UP000187013">
    <property type="component" value="Unassembled WGS sequence"/>
</dbReference>
<feature type="region of interest" description="Disordered" evidence="6">
    <location>
        <begin position="276"/>
        <end position="336"/>
    </location>
</feature>
<dbReference type="Pfam" id="PF08598">
    <property type="entry name" value="Sds3"/>
    <property type="match status" value="1"/>
</dbReference>
<proteinExistence type="predicted"/>
<dbReference type="InterPro" id="IPR013907">
    <property type="entry name" value="Sds3"/>
</dbReference>
<name>A0A1Q3AKH2_ZYGRO</name>
<dbReference type="OrthoDB" id="70376at2759"/>
<dbReference type="SMART" id="SM01401">
    <property type="entry name" value="Sds3"/>
    <property type="match status" value="1"/>
</dbReference>
<reference evidence="7 8" key="1">
    <citation type="submission" date="2016-08" db="EMBL/GenBank/DDBJ databases">
        <title>Draft genome sequence of allopolyploid Zygosaccharomyces rouxii.</title>
        <authorList>
            <person name="Watanabe J."/>
            <person name="Uehara K."/>
            <person name="Mogi Y."/>
            <person name="Tsukioka Y."/>
        </authorList>
    </citation>
    <scope>NUCLEOTIDE SEQUENCE [LARGE SCALE GENOMIC DNA]</scope>
    <source>
        <strain evidence="7 8">NBRC 110957</strain>
    </source>
</reference>
<comment type="subcellular location">
    <subcellularLocation>
        <location evidence="1">Nucleus</location>
    </subcellularLocation>
</comment>
<dbReference type="GO" id="GO:0010468">
    <property type="term" value="P:regulation of gene expression"/>
    <property type="evidence" value="ECO:0007669"/>
    <property type="project" value="UniProtKB-ARBA"/>
</dbReference>
<dbReference type="GO" id="GO:0005654">
    <property type="term" value="C:nucleoplasm"/>
    <property type="evidence" value="ECO:0007669"/>
    <property type="project" value="UniProtKB-ARBA"/>
</dbReference>
<evidence type="ECO:0000256" key="5">
    <source>
        <dbReference type="ARBA" id="ARBA00023242"/>
    </source>
</evidence>
<protein>
    <recommendedName>
        <fullName evidence="9">Transcriptional regulatory protein SDS3</fullName>
    </recommendedName>
</protein>
<evidence type="ECO:0000313" key="7">
    <source>
        <dbReference type="EMBL" id="GAV56023.1"/>
    </source>
</evidence>
<keyword evidence="2" id="KW-0678">Repressor</keyword>
<evidence type="ECO:0000256" key="2">
    <source>
        <dbReference type="ARBA" id="ARBA00022491"/>
    </source>
</evidence>
<comment type="caution">
    <text evidence="7">The sequence shown here is derived from an EMBL/GenBank/DDBJ whole genome shotgun (WGS) entry which is preliminary data.</text>
</comment>
<keyword evidence="4" id="KW-0804">Transcription</keyword>
<evidence type="ECO:0000256" key="1">
    <source>
        <dbReference type="ARBA" id="ARBA00004123"/>
    </source>
</evidence>
<sequence length="336" mass="38305">MSQRQTAQDVSRKDKRRQNVESKVGKIYETFVLDKDSHYKDRLTALQTDLTTLHQGNNRTYLRTLRDYEEARDLELVRLRLFEEYRVSRSGVEFQEDIERTKMEHERLVKLCKEKLYENIQHKIRVLQEDRLLMDVANAHSYAIDYYRGKYQKHTRSHGTNGWESSSNEVGGAGTGRGDSANESATDTATERRSLRRRTATKGAPATSRLASHAEESDFQTNYSSAQGGTTNQNSGGGGPISALKSQDARSTDVNSDSEFMQDISDRAELYALLFGEKEQDTRTSERRKHRTSQRYTAKSAPPLPSLNQDEVSEDIAMIRQLTNQPPAPFKPKTSE</sequence>
<dbReference type="PANTHER" id="PTHR21964">
    <property type="entry name" value="BREAST CANCER METASTASIS-SUPPRESSOR 1"/>
    <property type="match status" value="1"/>
</dbReference>
<feature type="compositionally biased region" description="Basic and acidic residues" evidence="6">
    <location>
        <begin position="276"/>
        <end position="285"/>
    </location>
</feature>
<evidence type="ECO:0000256" key="4">
    <source>
        <dbReference type="ARBA" id="ARBA00023163"/>
    </source>
</evidence>
<accession>A0A1Q3AKH2</accession>
<keyword evidence="5" id="KW-0539">Nucleus</keyword>
<organism evidence="7 8">
    <name type="scientific">Zygosaccharomyces rouxii</name>
    <dbReference type="NCBI Taxonomy" id="4956"/>
    <lineage>
        <taxon>Eukaryota</taxon>
        <taxon>Fungi</taxon>
        <taxon>Dikarya</taxon>
        <taxon>Ascomycota</taxon>
        <taxon>Saccharomycotina</taxon>
        <taxon>Saccharomycetes</taxon>
        <taxon>Saccharomycetales</taxon>
        <taxon>Saccharomycetaceae</taxon>
        <taxon>Zygosaccharomyces</taxon>
    </lineage>
</organism>